<evidence type="ECO:0000256" key="1">
    <source>
        <dbReference type="SAM" id="MobiDB-lite"/>
    </source>
</evidence>
<dbReference type="InterPro" id="IPR029071">
    <property type="entry name" value="Ubiquitin-like_domsf"/>
</dbReference>
<dbReference type="STRING" id="451379.A0A0N5ANN5"/>
<evidence type="ECO:0000313" key="3">
    <source>
        <dbReference type="Proteomes" id="UP000046393"/>
    </source>
</evidence>
<dbReference type="WBParaSite" id="SMUV_0000622801-mRNA-1">
    <property type="protein sequence ID" value="SMUV_0000622801-mRNA-1"/>
    <property type="gene ID" value="SMUV_0000622801"/>
</dbReference>
<evidence type="ECO:0000259" key="2">
    <source>
        <dbReference type="PROSITE" id="PS50053"/>
    </source>
</evidence>
<dbReference type="Gene3D" id="3.10.20.90">
    <property type="entry name" value="Phosphatidylinositol 3-kinase Catalytic Subunit, Chain A, domain 1"/>
    <property type="match status" value="1"/>
</dbReference>
<dbReference type="AlphaFoldDB" id="A0A0N5ANN5"/>
<dbReference type="PROSITE" id="PS50053">
    <property type="entry name" value="UBIQUITIN_2"/>
    <property type="match status" value="1"/>
</dbReference>
<dbReference type="CDD" id="cd01763">
    <property type="entry name" value="Ubl_SUMO_like"/>
    <property type="match status" value="1"/>
</dbReference>
<feature type="domain" description="Ubiquitin-like" evidence="2">
    <location>
        <begin position="214"/>
        <end position="287"/>
    </location>
</feature>
<keyword evidence="3" id="KW-1185">Reference proteome</keyword>
<organism evidence="3 4">
    <name type="scientific">Syphacia muris</name>
    <dbReference type="NCBI Taxonomy" id="451379"/>
    <lineage>
        <taxon>Eukaryota</taxon>
        <taxon>Metazoa</taxon>
        <taxon>Ecdysozoa</taxon>
        <taxon>Nematoda</taxon>
        <taxon>Chromadorea</taxon>
        <taxon>Rhabditida</taxon>
        <taxon>Spirurina</taxon>
        <taxon>Oxyuridomorpha</taxon>
        <taxon>Oxyuroidea</taxon>
        <taxon>Oxyuridae</taxon>
        <taxon>Syphacia</taxon>
    </lineage>
</organism>
<proteinExistence type="predicted"/>
<dbReference type="InterPro" id="IPR022617">
    <property type="entry name" value="Rad60/SUMO-like_dom"/>
</dbReference>
<protein>
    <submittedName>
        <fullName evidence="4">Ubiquitin-like domain-containing protein</fullName>
    </submittedName>
</protein>
<evidence type="ECO:0000313" key="4">
    <source>
        <dbReference type="WBParaSite" id="SMUV_0000622801-mRNA-1"/>
    </source>
</evidence>
<dbReference type="InterPro" id="IPR000626">
    <property type="entry name" value="Ubiquitin-like_dom"/>
</dbReference>
<dbReference type="Proteomes" id="UP000046393">
    <property type="component" value="Unplaced"/>
</dbReference>
<reference evidence="4" key="1">
    <citation type="submission" date="2017-02" db="UniProtKB">
        <authorList>
            <consortium name="WormBaseParasite"/>
        </authorList>
    </citation>
    <scope>IDENTIFICATION</scope>
</reference>
<dbReference type="Pfam" id="PF11976">
    <property type="entry name" value="Rad60-SLD"/>
    <property type="match status" value="1"/>
</dbReference>
<accession>A0A0N5ANN5</accession>
<name>A0A0N5ANN5_9BILA</name>
<feature type="compositionally biased region" description="Acidic residues" evidence="1">
    <location>
        <begin position="10"/>
        <end position="24"/>
    </location>
</feature>
<dbReference type="SUPFAM" id="SSF54236">
    <property type="entry name" value="Ubiquitin-like"/>
    <property type="match status" value="1"/>
</dbReference>
<feature type="region of interest" description="Disordered" evidence="1">
    <location>
        <begin position="1"/>
        <end position="25"/>
    </location>
</feature>
<sequence length="287" mass="32248">MLKRPSQSNDIDENNDKDDEDDFFENPLKRLKPKLDSLKAVTLETEFLREKSLETNNHANNNKLELISKHVANNVLANSEADLSNDNEEDEVICLSSPTNSDSSYTCILDNTGDLGSNSFTDDAVADDFCTVQLNDMVTGKSKIHILKMNFSLDELTNIYSTLWKCSKKCVRLSAKNGEDLDPSMTPKALNFTVNAVNVIFALKVASLDPENVVNLKFVVRESKPFCKSFEKSLNFGEIKSAVAEMMGIKEKQIRLVFDNEYIDDNETPSTLEMEDNDCIDVFLVES</sequence>